<dbReference type="RefSeq" id="WP_345026899.1">
    <property type="nucleotide sequence ID" value="NZ_BAABEY010000011.1"/>
</dbReference>
<protein>
    <recommendedName>
        <fullName evidence="3">DUF2007 domain-containing protein</fullName>
    </recommendedName>
</protein>
<name>A0ABP8LQW8_9BACT</name>
<organism evidence="1 2">
    <name type="scientific">Ravibacter arvi</name>
    <dbReference type="NCBI Taxonomy" id="2051041"/>
    <lineage>
        <taxon>Bacteria</taxon>
        <taxon>Pseudomonadati</taxon>
        <taxon>Bacteroidota</taxon>
        <taxon>Cytophagia</taxon>
        <taxon>Cytophagales</taxon>
        <taxon>Spirosomataceae</taxon>
        <taxon>Ravibacter</taxon>
    </lineage>
</organism>
<comment type="caution">
    <text evidence="1">The sequence shown here is derived from an EMBL/GenBank/DDBJ whole genome shotgun (WGS) entry which is preliminary data.</text>
</comment>
<sequence>MLENWVKILISDANPKAEISRMVLENNGIQAVIINKKDSSYLLGVFELYVPLEQEIIARQILENEISS</sequence>
<evidence type="ECO:0008006" key="3">
    <source>
        <dbReference type="Google" id="ProtNLM"/>
    </source>
</evidence>
<proteinExistence type="predicted"/>
<evidence type="ECO:0000313" key="2">
    <source>
        <dbReference type="Proteomes" id="UP001501508"/>
    </source>
</evidence>
<reference evidence="2" key="1">
    <citation type="journal article" date="2019" name="Int. J. Syst. Evol. Microbiol.">
        <title>The Global Catalogue of Microorganisms (GCM) 10K type strain sequencing project: providing services to taxonomists for standard genome sequencing and annotation.</title>
        <authorList>
            <consortium name="The Broad Institute Genomics Platform"/>
            <consortium name="The Broad Institute Genome Sequencing Center for Infectious Disease"/>
            <person name="Wu L."/>
            <person name="Ma J."/>
        </authorList>
    </citation>
    <scope>NUCLEOTIDE SEQUENCE [LARGE SCALE GENOMIC DNA]</scope>
    <source>
        <strain evidence="2">JCM 31920</strain>
    </source>
</reference>
<keyword evidence="2" id="KW-1185">Reference proteome</keyword>
<gene>
    <name evidence="1" type="ORF">GCM10023091_09240</name>
</gene>
<accession>A0ABP8LQW8</accession>
<evidence type="ECO:0000313" key="1">
    <source>
        <dbReference type="EMBL" id="GAA4434394.1"/>
    </source>
</evidence>
<dbReference type="Proteomes" id="UP001501508">
    <property type="component" value="Unassembled WGS sequence"/>
</dbReference>
<dbReference type="EMBL" id="BAABEY010000011">
    <property type="protein sequence ID" value="GAA4434394.1"/>
    <property type="molecule type" value="Genomic_DNA"/>
</dbReference>